<evidence type="ECO:0000313" key="3">
    <source>
        <dbReference type="Proteomes" id="UP000654075"/>
    </source>
</evidence>
<organism evidence="2 3">
    <name type="scientific">Polarella glacialis</name>
    <name type="common">Dinoflagellate</name>
    <dbReference type="NCBI Taxonomy" id="89957"/>
    <lineage>
        <taxon>Eukaryota</taxon>
        <taxon>Sar</taxon>
        <taxon>Alveolata</taxon>
        <taxon>Dinophyceae</taxon>
        <taxon>Suessiales</taxon>
        <taxon>Suessiaceae</taxon>
        <taxon>Polarella</taxon>
    </lineage>
</organism>
<evidence type="ECO:0000256" key="1">
    <source>
        <dbReference type="SAM" id="MobiDB-lite"/>
    </source>
</evidence>
<evidence type="ECO:0000313" key="2">
    <source>
        <dbReference type="EMBL" id="CAE8627934.1"/>
    </source>
</evidence>
<feature type="compositionally biased region" description="Basic and acidic residues" evidence="1">
    <location>
        <begin position="56"/>
        <end position="68"/>
    </location>
</feature>
<gene>
    <name evidence="2" type="ORF">PGLA1383_LOCUS44644</name>
</gene>
<dbReference type="Proteomes" id="UP000654075">
    <property type="component" value="Unassembled WGS sequence"/>
</dbReference>
<protein>
    <submittedName>
        <fullName evidence="2">Uncharacterized protein</fullName>
    </submittedName>
</protein>
<feature type="region of interest" description="Disordered" evidence="1">
    <location>
        <begin position="10"/>
        <end position="29"/>
    </location>
</feature>
<accession>A0A813GVM8</accession>
<dbReference type="AlphaFoldDB" id="A0A813GVM8"/>
<name>A0A813GVM8_POLGL</name>
<proteinExistence type="predicted"/>
<keyword evidence="3" id="KW-1185">Reference proteome</keyword>
<dbReference type="EMBL" id="CAJNNV010029292">
    <property type="protein sequence ID" value="CAE8627934.1"/>
    <property type="molecule type" value="Genomic_DNA"/>
</dbReference>
<feature type="non-terminal residue" evidence="2">
    <location>
        <position position="141"/>
    </location>
</feature>
<sequence length="141" mass="15074">AVKLFSMLSAAAEPGGKHEVHVSRPKSGPKQAAVLDKLYSKTWTNPAQGTTTVGRAVEHPRTRSEAPPEVRPIVAQTIRRVVCGGDDADGDNDRRLPPERQTTYVSDELTNGARELTGPEKNLIAGVFRDCAKNAAGLMSG</sequence>
<reference evidence="2" key="1">
    <citation type="submission" date="2021-02" db="EMBL/GenBank/DDBJ databases">
        <authorList>
            <person name="Dougan E. K."/>
            <person name="Rhodes N."/>
            <person name="Thang M."/>
            <person name="Chan C."/>
        </authorList>
    </citation>
    <scope>NUCLEOTIDE SEQUENCE</scope>
</reference>
<feature type="region of interest" description="Disordered" evidence="1">
    <location>
        <begin position="45"/>
        <end position="68"/>
    </location>
</feature>
<feature type="non-terminal residue" evidence="2">
    <location>
        <position position="1"/>
    </location>
</feature>
<comment type="caution">
    <text evidence="2">The sequence shown here is derived from an EMBL/GenBank/DDBJ whole genome shotgun (WGS) entry which is preliminary data.</text>
</comment>